<keyword evidence="1" id="KW-1133">Transmembrane helix</keyword>
<feature type="transmembrane region" description="Helical" evidence="1">
    <location>
        <begin position="59"/>
        <end position="79"/>
    </location>
</feature>
<dbReference type="EMBL" id="JAFHKR010000036">
    <property type="protein sequence ID" value="MBN3553179.1"/>
    <property type="molecule type" value="Genomic_DNA"/>
</dbReference>
<keyword evidence="1" id="KW-0472">Membrane</keyword>
<keyword evidence="1" id="KW-0812">Transmembrane</keyword>
<gene>
    <name evidence="2" type="ORF">JYA63_02750</name>
</gene>
<feature type="transmembrane region" description="Helical" evidence="1">
    <location>
        <begin position="21"/>
        <end position="39"/>
    </location>
</feature>
<evidence type="ECO:0000256" key="1">
    <source>
        <dbReference type="SAM" id="Phobius"/>
    </source>
</evidence>
<evidence type="ECO:0000313" key="2">
    <source>
        <dbReference type="EMBL" id="MBN3553179.1"/>
    </source>
</evidence>
<dbReference type="RefSeq" id="WP_205724410.1">
    <property type="nucleotide sequence ID" value="NZ_JAFHKR010000036.1"/>
</dbReference>
<sequence length="218" mass="25242">MSKKRKLVIDEDPIIYRVTGYLPLIVLLIGWIFFLLYKSESIEYAIKQSLIWKPALTSMFLFLQITGIALSLFFILMLVMKSRKMLYMSPIPFSALIIILLTFPSLLHSAVIYRFIMSGTSVFIMMISMFCPILLIYLYVKRSEGIWLLFGAIMGIIIIILPFMLSGTLDKNMPGYRPYKNLLASNLLFYFSFLIAFFVIKEYVNTMKVKKNSKVNSL</sequence>
<reference evidence="2 3" key="1">
    <citation type="submission" date="2021-01" db="EMBL/GenBank/DDBJ databases">
        <title>Genome Sequencing of Type Strains.</title>
        <authorList>
            <person name="Lemaire J.F."/>
            <person name="Inderbitzin P."/>
            <person name="Collins S.B."/>
            <person name="Wespe N."/>
            <person name="Knight-Connoni V."/>
        </authorList>
    </citation>
    <scope>NUCLEOTIDE SEQUENCE [LARGE SCALE GENOMIC DNA]</scope>
    <source>
        <strain evidence="2 3">DSM 23009</strain>
    </source>
</reference>
<evidence type="ECO:0008006" key="4">
    <source>
        <dbReference type="Google" id="ProtNLM"/>
    </source>
</evidence>
<feature type="transmembrane region" description="Helical" evidence="1">
    <location>
        <begin position="122"/>
        <end position="140"/>
    </location>
</feature>
<comment type="caution">
    <text evidence="2">The sequence shown here is derived from an EMBL/GenBank/DDBJ whole genome shotgun (WGS) entry which is preliminary data.</text>
</comment>
<name>A0ABS2ZJX3_9BACL</name>
<keyword evidence="3" id="KW-1185">Reference proteome</keyword>
<proteinExistence type="predicted"/>
<organism evidence="2 3">
    <name type="scientific">Fictibacillus nanhaiensis</name>
    <dbReference type="NCBI Taxonomy" id="742169"/>
    <lineage>
        <taxon>Bacteria</taxon>
        <taxon>Bacillati</taxon>
        <taxon>Bacillota</taxon>
        <taxon>Bacilli</taxon>
        <taxon>Bacillales</taxon>
        <taxon>Fictibacillaceae</taxon>
        <taxon>Fictibacillus</taxon>
    </lineage>
</organism>
<accession>A0ABS2ZJX3</accession>
<dbReference type="Proteomes" id="UP001296923">
    <property type="component" value="Unassembled WGS sequence"/>
</dbReference>
<feature type="transmembrane region" description="Helical" evidence="1">
    <location>
        <begin position="187"/>
        <end position="204"/>
    </location>
</feature>
<protein>
    <recommendedName>
        <fullName evidence="4">Permease</fullName>
    </recommendedName>
</protein>
<feature type="transmembrane region" description="Helical" evidence="1">
    <location>
        <begin position="91"/>
        <end position="116"/>
    </location>
</feature>
<evidence type="ECO:0000313" key="3">
    <source>
        <dbReference type="Proteomes" id="UP001296923"/>
    </source>
</evidence>
<feature type="transmembrane region" description="Helical" evidence="1">
    <location>
        <begin position="147"/>
        <end position="167"/>
    </location>
</feature>